<dbReference type="InterPro" id="IPR011990">
    <property type="entry name" value="TPR-like_helical_dom_sf"/>
</dbReference>
<dbReference type="PROSITE" id="PS51257">
    <property type="entry name" value="PROKAR_LIPOPROTEIN"/>
    <property type="match status" value="1"/>
</dbReference>
<keyword evidence="9" id="KW-1185">Reference proteome</keyword>
<dbReference type="RefSeq" id="WP_168671784.1">
    <property type="nucleotide sequence ID" value="NZ_JAAVTK010000002.1"/>
</dbReference>
<evidence type="ECO:0000259" key="6">
    <source>
        <dbReference type="Pfam" id="PF07980"/>
    </source>
</evidence>
<evidence type="ECO:0000259" key="7">
    <source>
        <dbReference type="Pfam" id="PF14322"/>
    </source>
</evidence>
<evidence type="ECO:0000256" key="1">
    <source>
        <dbReference type="ARBA" id="ARBA00004442"/>
    </source>
</evidence>
<evidence type="ECO:0008006" key="10">
    <source>
        <dbReference type="Google" id="ProtNLM"/>
    </source>
</evidence>
<gene>
    <name evidence="8" type="ORF">HBN54_000711</name>
</gene>
<dbReference type="Gene3D" id="1.25.40.390">
    <property type="match status" value="1"/>
</dbReference>
<dbReference type="Proteomes" id="UP000717634">
    <property type="component" value="Unassembled WGS sequence"/>
</dbReference>
<dbReference type="EMBL" id="JAAVTK010000002">
    <property type="protein sequence ID" value="NKI88124.1"/>
    <property type="molecule type" value="Genomic_DNA"/>
</dbReference>
<comment type="similarity">
    <text evidence="2">Belongs to the SusD family.</text>
</comment>
<comment type="caution">
    <text evidence="8">The sequence shown here is derived from an EMBL/GenBank/DDBJ whole genome shotgun (WGS) entry which is preliminary data.</text>
</comment>
<evidence type="ECO:0000256" key="4">
    <source>
        <dbReference type="ARBA" id="ARBA00023136"/>
    </source>
</evidence>
<keyword evidence="3" id="KW-0732">Signal</keyword>
<feature type="domain" description="RagB/SusD" evidence="6">
    <location>
        <begin position="339"/>
        <end position="418"/>
    </location>
</feature>
<organism evidence="8 9">
    <name type="scientific">Hymenobacter artigasi</name>
    <dbReference type="NCBI Taxonomy" id="2719616"/>
    <lineage>
        <taxon>Bacteria</taxon>
        <taxon>Pseudomonadati</taxon>
        <taxon>Bacteroidota</taxon>
        <taxon>Cytophagia</taxon>
        <taxon>Cytophagales</taxon>
        <taxon>Hymenobacteraceae</taxon>
        <taxon>Hymenobacter</taxon>
    </lineage>
</organism>
<evidence type="ECO:0000313" key="8">
    <source>
        <dbReference type="EMBL" id="NKI88124.1"/>
    </source>
</evidence>
<name>A0ABX1HE12_9BACT</name>
<dbReference type="Pfam" id="PF14322">
    <property type="entry name" value="SusD-like_3"/>
    <property type="match status" value="1"/>
</dbReference>
<evidence type="ECO:0000256" key="5">
    <source>
        <dbReference type="ARBA" id="ARBA00023237"/>
    </source>
</evidence>
<reference evidence="8 9" key="1">
    <citation type="submission" date="2020-03" db="EMBL/GenBank/DDBJ databases">
        <title>Genomic Encyclopedia of Type Strains, Phase IV (KMG-V): Genome sequencing to study the core and pangenomes of soil and plant-associated prokaryotes.</title>
        <authorList>
            <person name="Whitman W."/>
        </authorList>
    </citation>
    <scope>NUCLEOTIDE SEQUENCE [LARGE SCALE GENOMIC DNA]</scope>
    <source>
        <strain evidence="8 9">1B</strain>
    </source>
</reference>
<feature type="domain" description="SusD-like N-terminal" evidence="7">
    <location>
        <begin position="26"/>
        <end position="237"/>
    </location>
</feature>
<dbReference type="InterPro" id="IPR012944">
    <property type="entry name" value="SusD_RagB_dom"/>
</dbReference>
<proteinExistence type="inferred from homology"/>
<accession>A0ABX1HE12</accession>
<dbReference type="InterPro" id="IPR033985">
    <property type="entry name" value="SusD-like_N"/>
</dbReference>
<dbReference type="Pfam" id="PF07980">
    <property type="entry name" value="SusD_RagB"/>
    <property type="match status" value="1"/>
</dbReference>
<keyword evidence="5" id="KW-0998">Cell outer membrane</keyword>
<comment type="subcellular location">
    <subcellularLocation>
        <location evidence="1">Cell outer membrane</location>
    </subcellularLocation>
</comment>
<evidence type="ECO:0000313" key="9">
    <source>
        <dbReference type="Proteomes" id="UP000717634"/>
    </source>
</evidence>
<evidence type="ECO:0000256" key="2">
    <source>
        <dbReference type="ARBA" id="ARBA00006275"/>
    </source>
</evidence>
<evidence type="ECO:0000256" key="3">
    <source>
        <dbReference type="ARBA" id="ARBA00022729"/>
    </source>
</evidence>
<protein>
    <recommendedName>
        <fullName evidence="10">RagB/SusD family nutrient uptake outer membrane protein</fullName>
    </recommendedName>
</protein>
<sequence length="452" mass="48831">MKKVFYPLALAAGLSAALLSGCGKRLDVAPVNSVPAETALNNSNDVETLLKGGYELAGDQYLYGGGFQYYSDFLGDNGEIQFGGTYSQPKEIFNKRILVNNSFVSFTWTNAYRTINVANTVLDNLGKVTASKADAVAGGAKFLRGSLYFDLVRLYAKAWNDGTPASNPGVVLVLTPTNTTDPSNALTVTGQARRNSVAEVYTQVIKDLLDAERLLPASNGVFASSAAASAMLSRVYLQQGRYADAAAEANKVIQTGNYSLVPSYADEFANKANTSESVFDVQLTTQSGTNDLNTFYSSNGRGDVAVLDLHLGLYNAADDRLNLFDTSNGPDAALTLKFDNIHGNIHLIRLAEMYLTRAEGNFRAGTTLGATPLADVNRVRARAKLPALTTLTLPVILRERHLELAFEGFLLHDLKRNAASVGTLPYSSPKLIFPIPQRERDLNANLQQNEGY</sequence>
<dbReference type="SUPFAM" id="SSF48452">
    <property type="entry name" value="TPR-like"/>
    <property type="match status" value="1"/>
</dbReference>
<keyword evidence="4" id="KW-0472">Membrane</keyword>